<feature type="domain" description="Peptidase M28" evidence="1">
    <location>
        <begin position="90"/>
        <end position="293"/>
    </location>
</feature>
<dbReference type="Pfam" id="PF04389">
    <property type="entry name" value="Peptidase_M28"/>
    <property type="match status" value="1"/>
</dbReference>
<dbReference type="SUPFAM" id="SSF53187">
    <property type="entry name" value="Zn-dependent exopeptidases"/>
    <property type="match status" value="1"/>
</dbReference>
<dbReference type="GO" id="GO:0008235">
    <property type="term" value="F:metalloexopeptidase activity"/>
    <property type="evidence" value="ECO:0007669"/>
    <property type="project" value="InterPro"/>
</dbReference>
<dbReference type="EMBL" id="JACIFO010000013">
    <property type="protein sequence ID" value="MBB4119975.1"/>
    <property type="molecule type" value="Genomic_DNA"/>
</dbReference>
<dbReference type="RefSeq" id="WP_183478308.1">
    <property type="nucleotide sequence ID" value="NZ_JACIFO010000013.1"/>
</dbReference>
<evidence type="ECO:0000259" key="1">
    <source>
        <dbReference type="Pfam" id="PF04389"/>
    </source>
</evidence>
<keyword evidence="2" id="KW-0378">Hydrolase</keyword>
<keyword evidence="3" id="KW-1185">Reference proteome</keyword>
<evidence type="ECO:0000313" key="2">
    <source>
        <dbReference type="EMBL" id="MBB4119975.1"/>
    </source>
</evidence>
<dbReference type="GO" id="GO:0006508">
    <property type="term" value="P:proteolysis"/>
    <property type="evidence" value="ECO:0007669"/>
    <property type="project" value="InterPro"/>
</dbReference>
<keyword evidence="2" id="KW-0121">Carboxypeptidase</keyword>
<dbReference type="PANTHER" id="PTHR12147">
    <property type="entry name" value="METALLOPEPTIDASE M28 FAMILY MEMBER"/>
    <property type="match status" value="1"/>
</dbReference>
<reference evidence="2 3" key="1">
    <citation type="submission" date="2020-08" db="EMBL/GenBank/DDBJ databases">
        <title>Genomic Encyclopedia of Type Strains, Phase IV (KMG-IV): sequencing the most valuable type-strain genomes for metagenomic binning, comparative biology and taxonomic classification.</title>
        <authorList>
            <person name="Goeker M."/>
        </authorList>
    </citation>
    <scope>NUCLEOTIDE SEQUENCE [LARGE SCALE GENOMIC DNA]</scope>
    <source>
        <strain evidence="2 3">DSM 29568</strain>
    </source>
</reference>
<gene>
    <name evidence="2" type="ORF">GGR32_002287</name>
</gene>
<dbReference type="InterPro" id="IPR007484">
    <property type="entry name" value="Peptidase_M28"/>
</dbReference>
<dbReference type="PANTHER" id="PTHR12147:SF26">
    <property type="entry name" value="PEPTIDASE M28 DOMAIN-CONTAINING PROTEIN"/>
    <property type="match status" value="1"/>
</dbReference>
<dbReference type="PROSITE" id="PS51257">
    <property type="entry name" value="PROKAR_LIPOPROTEIN"/>
    <property type="match status" value="1"/>
</dbReference>
<dbReference type="AlphaFoldDB" id="A0A840ESE8"/>
<keyword evidence="2" id="KW-0645">Protease</keyword>
<name>A0A840ESE8_9FLAO</name>
<sequence>MIRNILFPVVAISFLLLGCKSSKKATLAEDNIKEYLTYLASDELEGRKTGTQGIEKAAVYIEDVFKKSKLKPYYQTYRDSFSFIGKTGYNLIAFQEGTDRKLKDEIIILGAHYDHIGRIREAIGSDDIANGANDNASGTAAVLALADYFAKQPTKRSLMFVLFSAEEEGLLGAKHLAQRLKNEKANIYFVLNYEMIGVPLPHNVYTAYLTGYEKSTMAKEFNMGQEKPLLGFFEKEKSFQLFYRSDNFPFYEALNIPSHTLCTFDFSNYEYYHHVNDELDQLDIKHIQNLVQATIKQLTRIGNASERLIKLH</sequence>
<dbReference type="Proteomes" id="UP000553034">
    <property type="component" value="Unassembled WGS sequence"/>
</dbReference>
<organism evidence="2 3">
    <name type="scientific">Mesonia hippocampi</name>
    <dbReference type="NCBI Taxonomy" id="1628250"/>
    <lineage>
        <taxon>Bacteria</taxon>
        <taxon>Pseudomonadati</taxon>
        <taxon>Bacteroidota</taxon>
        <taxon>Flavobacteriia</taxon>
        <taxon>Flavobacteriales</taxon>
        <taxon>Flavobacteriaceae</taxon>
        <taxon>Mesonia</taxon>
    </lineage>
</organism>
<accession>A0A840ESE8</accession>
<dbReference type="GO" id="GO:0004180">
    <property type="term" value="F:carboxypeptidase activity"/>
    <property type="evidence" value="ECO:0007669"/>
    <property type="project" value="UniProtKB-KW"/>
</dbReference>
<protein>
    <submittedName>
        <fullName evidence="2">Zn-dependent M28 family amino/carboxypeptidase</fullName>
    </submittedName>
</protein>
<comment type="caution">
    <text evidence="2">The sequence shown here is derived from an EMBL/GenBank/DDBJ whole genome shotgun (WGS) entry which is preliminary data.</text>
</comment>
<proteinExistence type="predicted"/>
<evidence type="ECO:0000313" key="3">
    <source>
        <dbReference type="Proteomes" id="UP000553034"/>
    </source>
</evidence>
<dbReference type="Gene3D" id="3.40.630.10">
    <property type="entry name" value="Zn peptidases"/>
    <property type="match status" value="1"/>
</dbReference>
<dbReference type="InterPro" id="IPR045175">
    <property type="entry name" value="M28_fam"/>
</dbReference>